<dbReference type="InterPro" id="IPR003540">
    <property type="entry name" value="ADP-ribosyltransferase"/>
</dbReference>
<dbReference type="SUPFAM" id="SSF56399">
    <property type="entry name" value="ADP-ribosylation"/>
    <property type="match status" value="1"/>
</dbReference>
<dbReference type="InterPro" id="IPR037197">
    <property type="entry name" value="WWE_dom_sf"/>
</dbReference>
<gene>
    <name evidence="4" type="ORF">JBS370_LOCUS28804</name>
    <name evidence="3" type="ORF">ZHD862_LOCUS34820</name>
</gene>
<dbReference type="PROSITE" id="PS50918">
    <property type="entry name" value="WWE"/>
    <property type="match status" value="1"/>
</dbReference>
<protein>
    <recommendedName>
        <fullName evidence="2">WWE domain-containing protein</fullName>
    </recommendedName>
</protein>
<name>A0A815NX29_9BILA</name>
<dbReference type="GO" id="GO:0005576">
    <property type="term" value="C:extracellular region"/>
    <property type="evidence" value="ECO:0007669"/>
    <property type="project" value="InterPro"/>
</dbReference>
<dbReference type="Proteomes" id="UP000663836">
    <property type="component" value="Unassembled WGS sequence"/>
</dbReference>
<organism evidence="3 5">
    <name type="scientific">Rotaria sordida</name>
    <dbReference type="NCBI Taxonomy" id="392033"/>
    <lineage>
        <taxon>Eukaryota</taxon>
        <taxon>Metazoa</taxon>
        <taxon>Spiralia</taxon>
        <taxon>Gnathifera</taxon>
        <taxon>Rotifera</taxon>
        <taxon>Eurotatoria</taxon>
        <taxon>Bdelloidea</taxon>
        <taxon>Philodinida</taxon>
        <taxon>Philodinidae</taxon>
        <taxon>Rotaria</taxon>
    </lineage>
</organism>
<feature type="domain" description="WWE" evidence="2">
    <location>
        <begin position="7"/>
        <end position="89"/>
    </location>
</feature>
<dbReference type="InterPro" id="IPR004170">
    <property type="entry name" value="WWE_dom"/>
</dbReference>
<keyword evidence="1" id="KW-0175">Coiled coil</keyword>
<evidence type="ECO:0000313" key="5">
    <source>
        <dbReference type="Proteomes" id="UP000663864"/>
    </source>
</evidence>
<dbReference type="Pfam" id="PF02825">
    <property type="entry name" value="WWE"/>
    <property type="match status" value="1"/>
</dbReference>
<dbReference type="Pfam" id="PF03496">
    <property type="entry name" value="ADPrib_exo_Tox"/>
    <property type="match status" value="1"/>
</dbReference>
<dbReference type="SUPFAM" id="SSF117839">
    <property type="entry name" value="WWE domain"/>
    <property type="match status" value="1"/>
</dbReference>
<dbReference type="Proteomes" id="UP000663864">
    <property type="component" value="Unassembled WGS sequence"/>
</dbReference>
<dbReference type="AlphaFoldDB" id="A0A815NX29"/>
<dbReference type="EMBL" id="CAJOBD010005935">
    <property type="protein sequence ID" value="CAF4046599.1"/>
    <property type="molecule type" value="Genomic_DNA"/>
</dbReference>
<dbReference type="Gene3D" id="3.30.720.50">
    <property type="match status" value="1"/>
</dbReference>
<reference evidence="3" key="1">
    <citation type="submission" date="2021-02" db="EMBL/GenBank/DDBJ databases">
        <authorList>
            <person name="Nowell W R."/>
        </authorList>
    </citation>
    <scope>NUCLEOTIDE SEQUENCE</scope>
</reference>
<proteinExistence type="predicted"/>
<evidence type="ECO:0000259" key="2">
    <source>
        <dbReference type="PROSITE" id="PS50918"/>
    </source>
</evidence>
<comment type="caution">
    <text evidence="3">The sequence shown here is derived from an EMBL/GenBank/DDBJ whole genome shotgun (WGS) entry which is preliminary data.</text>
</comment>
<sequence>MSSVQESTLDLINNNDHAVIWLWKSNINLSGNTTRPQWEKYRLHTASIIENAYKNRQSTVVIDNNYMIDFKNMIQVNLHDSNQQTAVERCESEDVKNEIIESIRYLYPLNSIPNTIEDNGLVYGCEYVFHWIQKCNNGSSNPKTEEIFPLLIKGIETEAHIAKVSMKTMTDIIDELQQTRQRFKHRRERLRMKFLCESCAKIYTYDGFLYELLNATLRKNNFSKLETLGPYCFLLYNHIGSHVNNAWISRYQQRFRHITMTSLFVYRGDFASEETINEYKKAVGQINKYFKWTTFVSTSKQRAQAEGFESNALYIIRLIQADINDQYSDLTEISYYPNEQEVLLAPGVRFKVQEVTFNDKLRQNQITIDIVPSYMFN</sequence>
<evidence type="ECO:0000313" key="3">
    <source>
        <dbReference type="EMBL" id="CAF1441065.1"/>
    </source>
</evidence>
<dbReference type="PROSITE" id="PS51996">
    <property type="entry name" value="TR_MART"/>
    <property type="match status" value="1"/>
</dbReference>
<dbReference type="Gene3D" id="3.90.176.10">
    <property type="entry name" value="Toxin ADP-ribosyltransferase, Chain A, domain 1"/>
    <property type="match status" value="1"/>
</dbReference>
<evidence type="ECO:0000313" key="4">
    <source>
        <dbReference type="EMBL" id="CAF4046599.1"/>
    </source>
</evidence>
<accession>A0A815NX29</accession>
<dbReference type="EMBL" id="CAJNOT010004676">
    <property type="protein sequence ID" value="CAF1441065.1"/>
    <property type="molecule type" value="Genomic_DNA"/>
</dbReference>
<feature type="coiled-coil region" evidence="1">
    <location>
        <begin position="166"/>
        <end position="193"/>
    </location>
</feature>
<evidence type="ECO:0000256" key="1">
    <source>
        <dbReference type="SAM" id="Coils"/>
    </source>
</evidence>